<organism evidence="11 12">
    <name type="scientific">Pomacea canaliculata</name>
    <name type="common">Golden apple snail</name>
    <dbReference type="NCBI Taxonomy" id="400727"/>
    <lineage>
        <taxon>Eukaryota</taxon>
        <taxon>Metazoa</taxon>
        <taxon>Spiralia</taxon>
        <taxon>Lophotrochozoa</taxon>
        <taxon>Mollusca</taxon>
        <taxon>Gastropoda</taxon>
        <taxon>Caenogastropoda</taxon>
        <taxon>Architaenioglossa</taxon>
        <taxon>Ampullarioidea</taxon>
        <taxon>Ampullariidae</taxon>
        <taxon>Pomacea</taxon>
    </lineage>
</organism>
<gene>
    <name evidence="11" type="ORF">C0Q70_00702</name>
</gene>
<dbReference type="GO" id="GO:0031262">
    <property type="term" value="C:Ndc80 complex"/>
    <property type="evidence" value="ECO:0007669"/>
    <property type="project" value="InterPro"/>
</dbReference>
<comment type="similarity">
    <text evidence="2">Belongs to the NUF2 family.</text>
</comment>
<evidence type="ECO:0000313" key="12">
    <source>
        <dbReference type="Proteomes" id="UP000245119"/>
    </source>
</evidence>
<dbReference type="InterPro" id="IPR005549">
    <property type="entry name" value="Kinetochore_Nuf2_N"/>
</dbReference>
<protein>
    <recommendedName>
        <fullName evidence="10">Kinetochore protein Nuf2 N-terminal domain-containing protein</fullName>
    </recommendedName>
</protein>
<comment type="caution">
    <text evidence="11">The sequence shown here is derived from an EMBL/GenBank/DDBJ whole genome shotgun (WGS) entry which is preliminary data.</text>
</comment>
<feature type="coiled-coil region" evidence="9">
    <location>
        <begin position="123"/>
        <end position="199"/>
    </location>
</feature>
<keyword evidence="6 9" id="KW-0175">Coiled coil</keyword>
<dbReference type="OrthoDB" id="8194677at2759"/>
<evidence type="ECO:0000256" key="1">
    <source>
        <dbReference type="ARBA" id="ARBA00004584"/>
    </source>
</evidence>
<keyword evidence="12" id="KW-1185">Reference proteome</keyword>
<evidence type="ECO:0000256" key="6">
    <source>
        <dbReference type="ARBA" id="ARBA00023054"/>
    </source>
</evidence>
<keyword evidence="3" id="KW-0158">Chromosome</keyword>
<dbReference type="Gene3D" id="1.10.418.60">
    <property type="entry name" value="Ncd80 complex, Nuf2 subunit"/>
    <property type="match status" value="1"/>
</dbReference>
<comment type="subcellular location">
    <subcellularLocation>
        <location evidence="1">Chromosome</location>
        <location evidence="1">Centromere</location>
    </subcellularLocation>
</comment>
<evidence type="ECO:0000259" key="10">
    <source>
        <dbReference type="Pfam" id="PF03800"/>
    </source>
</evidence>
<evidence type="ECO:0000256" key="7">
    <source>
        <dbReference type="ARBA" id="ARBA00023306"/>
    </source>
</evidence>
<evidence type="ECO:0000256" key="9">
    <source>
        <dbReference type="SAM" id="Coils"/>
    </source>
</evidence>
<evidence type="ECO:0000256" key="5">
    <source>
        <dbReference type="ARBA" id="ARBA00022776"/>
    </source>
</evidence>
<reference evidence="11 12" key="1">
    <citation type="submission" date="2018-04" db="EMBL/GenBank/DDBJ databases">
        <title>The genome of golden apple snail Pomacea canaliculata provides insight into stress tolerance and invasive adaptation.</title>
        <authorList>
            <person name="Liu C."/>
            <person name="Liu B."/>
            <person name="Ren Y."/>
            <person name="Zhang Y."/>
            <person name="Wang H."/>
            <person name="Li S."/>
            <person name="Jiang F."/>
            <person name="Yin L."/>
            <person name="Zhang G."/>
            <person name="Qian W."/>
            <person name="Fan W."/>
        </authorList>
    </citation>
    <scope>NUCLEOTIDE SEQUENCE [LARGE SCALE GENOMIC DNA]</scope>
    <source>
        <strain evidence="11">SZHN2017</strain>
        <tissue evidence="11">Muscle</tissue>
    </source>
</reference>
<evidence type="ECO:0000256" key="4">
    <source>
        <dbReference type="ARBA" id="ARBA00022618"/>
    </source>
</evidence>
<name>A0A2T7PXD1_POMCA</name>
<keyword evidence="8" id="KW-0137">Centromere</keyword>
<dbReference type="InterPro" id="IPR038275">
    <property type="entry name" value="Nuf2_N_sf"/>
</dbReference>
<evidence type="ECO:0000256" key="8">
    <source>
        <dbReference type="ARBA" id="ARBA00023328"/>
    </source>
</evidence>
<evidence type="ECO:0000256" key="3">
    <source>
        <dbReference type="ARBA" id="ARBA00022454"/>
    </source>
</evidence>
<dbReference type="Pfam" id="PF03800">
    <property type="entry name" value="Nuf2"/>
    <property type="match status" value="1"/>
</dbReference>
<evidence type="ECO:0000313" key="11">
    <source>
        <dbReference type="EMBL" id="PVD38091.1"/>
    </source>
</evidence>
<evidence type="ECO:0000256" key="2">
    <source>
        <dbReference type="ARBA" id="ARBA00005498"/>
    </source>
</evidence>
<proteinExistence type="inferred from homology"/>
<keyword evidence="4" id="KW-0132">Cell division</keyword>
<feature type="coiled-coil region" evidence="9">
    <location>
        <begin position="303"/>
        <end position="384"/>
    </location>
</feature>
<dbReference type="EMBL" id="PZQS01000001">
    <property type="protein sequence ID" value="PVD38091.1"/>
    <property type="molecule type" value="Genomic_DNA"/>
</dbReference>
<feature type="coiled-coil region" evidence="9">
    <location>
        <begin position="223"/>
        <end position="266"/>
    </location>
</feature>
<dbReference type="STRING" id="400727.A0A2T7PXD1"/>
<accession>A0A2T7PXD1</accession>
<keyword evidence="5" id="KW-0498">Mitosis</keyword>
<feature type="domain" description="Kinetochore protein Nuf2 N-terminal" evidence="10">
    <location>
        <begin position="8"/>
        <end position="116"/>
    </location>
</feature>
<sequence>MAKSCSHSQPRKWYGFFGILFEHLTGRQADTVTQSRFHTLSYCIEHGELHEESMALMTFTLALQRVFCAAGVTDFSVRDLIDPKPTRLVRIMSGAINFIRFRDVRTEVFDKKKEELERRRYIYDHVLKENAELKKTLAAKREDHGVQMVTMKQLQEQNDVISTRLQELHKQREVIQKGLAEAKKELSERNAANDQLRVNILTAQAEGDKLSQRIVQSPERVKVEQEQAKNRILALRCEVAENQTRLLELQRREKDTTDKQQNAEKAVRLLRDITNDKLLEVEKEIACLRDSRHDMHTKQQSLMSKQENQKQVLTSRQDKLSKQDLKYHNKKANLQEQIAQLSHLKEKLQASSCESEKMRVIQEKERLQEEVKRLTMKLEKSIENANGLYFEIIQQVDKMNVDVANGISEFRQLMTE</sequence>
<dbReference type="Proteomes" id="UP000245119">
    <property type="component" value="Linkage Group LG1"/>
</dbReference>
<dbReference type="AlphaFoldDB" id="A0A2T7PXD1"/>
<keyword evidence="7" id="KW-0131">Cell cycle</keyword>
<dbReference type="GO" id="GO:0051301">
    <property type="term" value="P:cell division"/>
    <property type="evidence" value="ECO:0007669"/>
    <property type="project" value="UniProtKB-KW"/>
</dbReference>